<dbReference type="Gene3D" id="2.40.110.10">
    <property type="entry name" value="Butyryl-CoA Dehydrogenase, subunit A, domain 2"/>
    <property type="match status" value="1"/>
</dbReference>
<feature type="domain" description="Acyl-CoA dehydrogenase/oxidase N-terminal" evidence="9">
    <location>
        <begin position="7"/>
        <end position="118"/>
    </location>
</feature>
<evidence type="ECO:0000313" key="10">
    <source>
        <dbReference type="EMBL" id="TCQ01959.1"/>
    </source>
</evidence>
<reference evidence="10 11" key="1">
    <citation type="submission" date="2019-03" db="EMBL/GenBank/DDBJ databases">
        <title>Genomic Encyclopedia of Type Strains, Phase IV (KMG-IV): sequencing the most valuable type-strain genomes for metagenomic binning, comparative biology and taxonomic classification.</title>
        <authorList>
            <person name="Goeker M."/>
        </authorList>
    </citation>
    <scope>NUCLEOTIDE SEQUENCE [LARGE SCALE GENOMIC DNA]</scope>
    <source>
        <strain evidence="10 11">DSM 100013</strain>
    </source>
</reference>
<comment type="caution">
    <text evidence="10">The sequence shown here is derived from an EMBL/GenBank/DDBJ whole genome shotgun (WGS) entry which is preliminary data.</text>
</comment>
<evidence type="ECO:0000259" key="9">
    <source>
        <dbReference type="Pfam" id="PF02771"/>
    </source>
</evidence>
<dbReference type="PANTHER" id="PTHR43884">
    <property type="entry name" value="ACYL-COA DEHYDROGENASE"/>
    <property type="match status" value="1"/>
</dbReference>
<dbReference type="PROSITE" id="PS00073">
    <property type="entry name" value="ACYL_COA_DH_2"/>
    <property type="match status" value="1"/>
</dbReference>
<proteinExistence type="inferred from homology"/>
<sequence>MDFNLSKTQEMTVKMVAEFAEKELAPSIAERDEHEIFDLDIMAKLGQVGLMGVPYPKEYGGAGAGDVAYALSVAELAKVDPSTAIGVSVHTSLATWPIFKYGNAEQKAKYLPRLTTGQSMGSFGLTEPNAGTDVSGAQTTAVLDGDHYVLNGTKIFITNAGDSEIYVVFGLTDKSKGPKGMSAFIVEKGTPGFTFGKPEVKMGIRASVQRELSFENCRVPKENLLGKEGDGFKIAMTTLDGGRIGVAAQSLGIAEGAYNLALQYSKERKQFGKPISAQQWVNFTLADMKMRIEAARHLVMKAAWTKESGKPYSEEAAIAKCFASDVAMWVTTNAVQIHGGYGYTREYSAERFMRDAKICQIYEGTNQAMRMIVAGSILR</sequence>
<dbReference type="Gene3D" id="1.10.540.10">
    <property type="entry name" value="Acyl-CoA dehydrogenase/oxidase, N-terminal domain"/>
    <property type="match status" value="1"/>
</dbReference>
<organism evidence="10 11">
    <name type="scientific">Serpentinicella alkaliphila</name>
    <dbReference type="NCBI Taxonomy" id="1734049"/>
    <lineage>
        <taxon>Bacteria</taxon>
        <taxon>Bacillati</taxon>
        <taxon>Bacillota</taxon>
        <taxon>Clostridia</taxon>
        <taxon>Peptostreptococcales</taxon>
        <taxon>Natronincolaceae</taxon>
        <taxon>Serpentinicella</taxon>
    </lineage>
</organism>
<dbReference type="RefSeq" id="WP_132848641.1">
    <property type="nucleotide sequence ID" value="NZ_CP058648.1"/>
</dbReference>
<gene>
    <name evidence="10" type="ORF">EDD79_102015</name>
</gene>
<comment type="similarity">
    <text evidence="2 6">Belongs to the acyl-CoA dehydrogenase family.</text>
</comment>
<dbReference type="InterPro" id="IPR006091">
    <property type="entry name" value="Acyl-CoA_Oxase/DH_mid-dom"/>
</dbReference>
<dbReference type="CDD" id="cd01158">
    <property type="entry name" value="SCAD_SBCAD"/>
    <property type="match status" value="1"/>
</dbReference>
<dbReference type="InterPro" id="IPR013786">
    <property type="entry name" value="AcylCoA_DH/ox_N"/>
</dbReference>
<dbReference type="PANTHER" id="PTHR43884:SF12">
    <property type="entry name" value="ISOVALERYL-COA DEHYDROGENASE, MITOCHONDRIAL-RELATED"/>
    <property type="match status" value="1"/>
</dbReference>
<feature type="domain" description="Acyl-CoA dehydrogenase/oxidase C-terminal" evidence="7">
    <location>
        <begin position="229"/>
        <end position="377"/>
    </location>
</feature>
<dbReference type="Gene3D" id="1.20.140.10">
    <property type="entry name" value="Butyryl-CoA Dehydrogenase, subunit A, domain 3"/>
    <property type="match status" value="1"/>
</dbReference>
<keyword evidence="3 6" id="KW-0285">Flavoprotein</keyword>
<dbReference type="FunFam" id="2.40.110.10:FF:000001">
    <property type="entry name" value="Acyl-CoA dehydrogenase, mitochondrial"/>
    <property type="match status" value="1"/>
</dbReference>
<dbReference type="AlphaFoldDB" id="A0A4R2TWF7"/>
<evidence type="ECO:0000313" key="11">
    <source>
        <dbReference type="Proteomes" id="UP000295504"/>
    </source>
</evidence>
<dbReference type="InterPro" id="IPR006089">
    <property type="entry name" value="Acyl-CoA_DH_CS"/>
</dbReference>
<dbReference type="Proteomes" id="UP000295504">
    <property type="component" value="Unassembled WGS sequence"/>
</dbReference>
<evidence type="ECO:0000256" key="3">
    <source>
        <dbReference type="ARBA" id="ARBA00022630"/>
    </source>
</evidence>
<dbReference type="GO" id="GO:0003995">
    <property type="term" value="F:acyl-CoA dehydrogenase activity"/>
    <property type="evidence" value="ECO:0007669"/>
    <property type="project" value="InterPro"/>
</dbReference>
<dbReference type="Pfam" id="PF00441">
    <property type="entry name" value="Acyl-CoA_dh_1"/>
    <property type="match status" value="1"/>
</dbReference>
<dbReference type="InterPro" id="IPR046373">
    <property type="entry name" value="Acyl-CoA_Oxase/DH_mid-dom_sf"/>
</dbReference>
<dbReference type="OrthoDB" id="9802447at2"/>
<dbReference type="InterPro" id="IPR036250">
    <property type="entry name" value="AcylCo_DH-like_C"/>
</dbReference>
<dbReference type="InterPro" id="IPR009100">
    <property type="entry name" value="AcylCoA_DH/oxidase_NM_dom_sf"/>
</dbReference>
<evidence type="ECO:0000256" key="2">
    <source>
        <dbReference type="ARBA" id="ARBA00009347"/>
    </source>
</evidence>
<dbReference type="InterPro" id="IPR009075">
    <property type="entry name" value="AcylCo_DH/oxidase_C"/>
</dbReference>
<dbReference type="InterPro" id="IPR037069">
    <property type="entry name" value="AcylCoA_DH/ox_N_sf"/>
</dbReference>
<evidence type="ECO:0000256" key="4">
    <source>
        <dbReference type="ARBA" id="ARBA00022827"/>
    </source>
</evidence>
<feature type="domain" description="Acyl-CoA oxidase/dehydrogenase middle" evidence="8">
    <location>
        <begin position="122"/>
        <end position="217"/>
    </location>
</feature>
<protein>
    <submittedName>
        <fullName evidence="10">Alkylation response protein AidB-like acyl-CoA dehydrogenase</fullName>
    </submittedName>
</protein>
<dbReference type="PIRSF" id="PIRSF016578">
    <property type="entry name" value="HsaA"/>
    <property type="match status" value="1"/>
</dbReference>
<dbReference type="FunFam" id="1.20.140.10:FF:000004">
    <property type="entry name" value="Acyl-CoA dehydrogenase FadE25"/>
    <property type="match status" value="1"/>
</dbReference>
<dbReference type="GO" id="GO:0050660">
    <property type="term" value="F:flavin adenine dinucleotide binding"/>
    <property type="evidence" value="ECO:0007669"/>
    <property type="project" value="InterPro"/>
</dbReference>
<dbReference type="EMBL" id="SLYC01000020">
    <property type="protein sequence ID" value="TCQ01959.1"/>
    <property type="molecule type" value="Genomic_DNA"/>
</dbReference>
<dbReference type="SUPFAM" id="SSF47203">
    <property type="entry name" value="Acyl-CoA dehydrogenase C-terminal domain-like"/>
    <property type="match status" value="1"/>
</dbReference>
<dbReference type="Pfam" id="PF02771">
    <property type="entry name" value="Acyl-CoA_dh_N"/>
    <property type="match status" value="1"/>
</dbReference>
<evidence type="ECO:0000256" key="5">
    <source>
        <dbReference type="ARBA" id="ARBA00023002"/>
    </source>
</evidence>
<evidence type="ECO:0000259" key="8">
    <source>
        <dbReference type="Pfam" id="PF02770"/>
    </source>
</evidence>
<keyword evidence="5 6" id="KW-0560">Oxidoreductase</keyword>
<evidence type="ECO:0000256" key="6">
    <source>
        <dbReference type="RuleBase" id="RU362125"/>
    </source>
</evidence>
<dbReference type="SUPFAM" id="SSF56645">
    <property type="entry name" value="Acyl-CoA dehydrogenase NM domain-like"/>
    <property type="match status" value="1"/>
</dbReference>
<keyword evidence="4 6" id="KW-0274">FAD</keyword>
<keyword evidence="11" id="KW-1185">Reference proteome</keyword>
<dbReference type="FunFam" id="1.10.540.10:FF:000002">
    <property type="entry name" value="Acyl-CoA dehydrogenase FadE19"/>
    <property type="match status" value="1"/>
</dbReference>
<evidence type="ECO:0000259" key="7">
    <source>
        <dbReference type="Pfam" id="PF00441"/>
    </source>
</evidence>
<dbReference type="PROSITE" id="PS00072">
    <property type="entry name" value="ACYL_COA_DH_1"/>
    <property type="match status" value="1"/>
</dbReference>
<name>A0A4R2TWF7_9FIRM</name>
<accession>A0A4R2TWF7</accession>
<dbReference type="Pfam" id="PF02770">
    <property type="entry name" value="Acyl-CoA_dh_M"/>
    <property type="match status" value="1"/>
</dbReference>
<evidence type="ECO:0000256" key="1">
    <source>
        <dbReference type="ARBA" id="ARBA00001974"/>
    </source>
</evidence>
<comment type="cofactor">
    <cofactor evidence="1 6">
        <name>FAD</name>
        <dbReference type="ChEBI" id="CHEBI:57692"/>
    </cofactor>
</comment>